<dbReference type="RefSeq" id="WP_124328441.1">
    <property type="nucleotide sequence ID" value="NZ_BEXT01000001.1"/>
</dbReference>
<evidence type="ECO:0000256" key="1">
    <source>
        <dbReference type="ARBA" id="ARBA00023002"/>
    </source>
</evidence>
<dbReference type="PANTHER" id="PTHR13847:SF287">
    <property type="entry name" value="FAD-DEPENDENT OXIDOREDUCTASE DOMAIN-CONTAINING PROTEIN 1"/>
    <property type="match status" value="1"/>
</dbReference>
<dbReference type="InterPro" id="IPR036188">
    <property type="entry name" value="FAD/NAD-bd_sf"/>
</dbReference>
<reference evidence="4" key="1">
    <citation type="submission" date="2017-11" db="EMBL/GenBank/DDBJ databases">
        <authorList>
            <person name="Watanabe M."/>
            <person name="Kojima H."/>
        </authorList>
    </citation>
    <scope>NUCLEOTIDE SEQUENCE [LARGE SCALE GENOMIC DNA]</scope>
    <source>
        <strain evidence="4">Tokyo 01</strain>
    </source>
</reference>
<dbReference type="Gene3D" id="3.30.9.10">
    <property type="entry name" value="D-Amino Acid Oxidase, subunit A, domain 2"/>
    <property type="match status" value="1"/>
</dbReference>
<dbReference type="Proteomes" id="UP000288096">
    <property type="component" value="Unassembled WGS sequence"/>
</dbReference>
<dbReference type="AlphaFoldDB" id="A0A401FVX1"/>
<keyword evidence="4" id="KW-1185">Reference proteome</keyword>
<dbReference type="Gene3D" id="3.50.50.60">
    <property type="entry name" value="FAD/NAD(P)-binding domain"/>
    <property type="match status" value="1"/>
</dbReference>
<dbReference type="GO" id="GO:0016491">
    <property type="term" value="F:oxidoreductase activity"/>
    <property type="evidence" value="ECO:0007669"/>
    <property type="project" value="UniProtKB-KW"/>
</dbReference>
<sequence>MFGKYKPLWKQAPLQSAYDAVIVGGGVHGLAAAYYLARYHGMKNIAVLEKHHIGFGGSGRNTAIVRANQRYKEEIPLYAEGLRLWPELTSELRFNLMFFNCGLLTLAHSEADLSGMRRDVASARFMGVESRMLDPVQCQKLVPELDISDVPEFPVRGAMFHPPGGTLRHDAVVWGLAKGASEYGVHIHSHTAVTGIGTEGGKIVSVETSQGSISTPRLLNAAGAYSSHIAEMAGLRLPVRLCRVQAAVTQPLKPFLNHIISSGAYPCYANQTLKGEVVSCGIMVPAPDLSNQTEPDFLRHQAWAITQLLPCLSGARFMRTWGGLADLTPDMWPIIDGNVPLEGYFTDCGWGDFGFKSGPVTGKYMAEYMATGQCPDILKPFALKRFGQFAVNSDQ</sequence>
<dbReference type="SUPFAM" id="SSF51905">
    <property type="entry name" value="FAD/NAD(P)-binding domain"/>
    <property type="match status" value="1"/>
</dbReference>
<dbReference type="OrthoDB" id="9815989at2"/>
<dbReference type="InterPro" id="IPR006076">
    <property type="entry name" value="FAD-dep_OxRdtase"/>
</dbReference>
<comment type="caution">
    <text evidence="3">The sequence shown here is derived from an EMBL/GenBank/DDBJ whole genome shotgun (WGS) entry which is preliminary data.</text>
</comment>
<protein>
    <submittedName>
        <fullName evidence="3">FAD-dependent oxidoreductase</fullName>
    </submittedName>
</protein>
<dbReference type="Pfam" id="PF01266">
    <property type="entry name" value="DAO"/>
    <property type="match status" value="1"/>
</dbReference>
<accession>A0A401FVX1</accession>
<organism evidence="3 4">
    <name type="scientific">Desulfonema ishimotonii</name>
    <dbReference type="NCBI Taxonomy" id="45657"/>
    <lineage>
        <taxon>Bacteria</taxon>
        <taxon>Pseudomonadati</taxon>
        <taxon>Thermodesulfobacteriota</taxon>
        <taxon>Desulfobacteria</taxon>
        <taxon>Desulfobacterales</taxon>
        <taxon>Desulfococcaceae</taxon>
        <taxon>Desulfonema</taxon>
    </lineage>
</organism>
<dbReference type="PANTHER" id="PTHR13847">
    <property type="entry name" value="SARCOSINE DEHYDROGENASE-RELATED"/>
    <property type="match status" value="1"/>
</dbReference>
<proteinExistence type="predicted"/>
<gene>
    <name evidence="3" type="ORF">DENIS_2070</name>
</gene>
<evidence type="ECO:0000313" key="4">
    <source>
        <dbReference type="Proteomes" id="UP000288096"/>
    </source>
</evidence>
<evidence type="ECO:0000259" key="2">
    <source>
        <dbReference type="Pfam" id="PF01266"/>
    </source>
</evidence>
<dbReference type="GO" id="GO:0005737">
    <property type="term" value="C:cytoplasm"/>
    <property type="evidence" value="ECO:0007669"/>
    <property type="project" value="TreeGrafter"/>
</dbReference>
<feature type="domain" description="FAD dependent oxidoreductase" evidence="2">
    <location>
        <begin position="19"/>
        <end position="367"/>
    </location>
</feature>
<name>A0A401FVX1_9BACT</name>
<evidence type="ECO:0000313" key="3">
    <source>
        <dbReference type="EMBL" id="GBC61110.1"/>
    </source>
</evidence>
<dbReference type="EMBL" id="BEXT01000001">
    <property type="protein sequence ID" value="GBC61110.1"/>
    <property type="molecule type" value="Genomic_DNA"/>
</dbReference>
<reference evidence="4" key="2">
    <citation type="submission" date="2019-01" db="EMBL/GenBank/DDBJ databases">
        <title>Genome sequence of Desulfonema ishimotonii strain Tokyo 01.</title>
        <authorList>
            <person name="Fukui M."/>
        </authorList>
    </citation>
    <scope>NUCLEOTIDE SEQUENCE [LARGE SCALE GENOMIC DNA]</scope>
    <source>
        <strain evidence="4">Tokyo 01</strain>
    </source>
</reference>
<keyword evidence="1" id="KW-0560">Oxidoreductase</keyword>